<accession>B8FEP6</accession>
<keyword evidence="3" id="KW-1185">Reference proteome</keyword>
<reference evidence="2 3" key="1">
    <citation type="journal article" date="2012" name="Environ. Microbiol.">
        <title>The genome sequence of Desulfatibacillum alkenivorans AK-01: a blueprint for anaerobic alkane oxidation.</title>
        <authorList>
            <person name="Callaghan A.V."/>
            <person name="Morris B.E."/>
            <person name="Pereira I.A."/>
            <person name="McInerney M.J."/>
            <person name="Austin R.N."/>
            <person name="Groves J.T."/>
            <person name="Kukor J.J."/>
            <person name="Suflita J.M."/>
            <person name="Young L.Y."/>
            <person name="Zylstra G.J."/>
            <person name="Wawrik B."/>
        </authorList>
    </citation>
    <scope>NUCLEOTIDE SEQUENCE [LARGE SCALE GENOMIC DNA]</scope>
    <source>
        <strain evidence="2 3">AK-01</strain>
    </source>
</reference>
<protein>
    <submittedName>
        <fullName evidence="2">Uncharacterized protein</fullName>
    </submittedName>
</protein>
<sequence length="160" mass="17343">MLKKTCLSFIILAALSWATGMPGAFAMEDMSAEELAAVETPTNIQGRICKGPEKPCRQNADLEPLENEGDSARVESLNNEFRNFDLDMRLSEESAYSSVDSIDFSTPESEPEIVVISTVQEGLDVINELTSSASKSAGGGLVFSLDKEHNRINMVVQPGL</sequence>
<organism evidence="2 3">
    <name type="scientific">Desulfatibacillum aliphaticivorans</name>
    <dbReference type="NCBI Taxonomy" id="218208"/>
    <lineage>
        <taxon>Bacteria</taxon>
        <taxon>Pseudomonadati</taxon>
        <taxon>Thermodesulfobacteriota</taxon>
        <taxon>Desulfobacteria</taxon>
        <taxon>Desulfobacterales</taxon>
        <taxon>Desulfatibacillaceae</taxon>
        <taxon>Desulfatibacillum</taxon>
    </lineage>
</organism>
<dbReference type="RefSeq" id="WP_012611004.1">
    <property type="nucleotide sequence ID" value="NC_011768.1"/>
</dbReference>
<gene>
    <name evidence="2" type="ordered locus">Dalk_1876</name>
</gene>
<dbReference type="HOGENOM" id="CLU_1649373_0_0_7"/>
<name>B8FEP6_DESAL</name>
<feature type="signal peptide" evidence="1">
    <location>
        <begin position="1"/>
        <end position="26"/>
    </location>
</feature>
<dbReference type="Proteomes" id="UP000000739">
    <property type="component" value="Chromosome"/>
</dbReference>
<evidence type="ECO:0000256" key="1">
    <source>
        <dbReference type="SAM" id="SignalP"/>
    </source>
</evidence>
<evidence type="ECO:0000313" key="2">
    <source>
        <dbReference type="EMBL" id="ACL03573.1"/>
    </source>
</evidence>
<dbReference type="EMBL" id="CP001322">
    <property type="protein sequence ID" value="ACL03573.1"/>
    <property type="molecule type" value="Genomic_DNA"/>
</dbReference>
<keyword evidence="1" id="KW-0732">Signal</keyword>
<proteinExistence type="predicted"/>
<dbReference type="KEGG" id="dal:Dalk_1876"/>
<evidence type="ECO:0000313" key="3">
    <source>
        <dbReference type="Proteomes" id="UP000000739"/>
    </source>
</evidence>
<dbReference type="AlphaFoldDB" id="B8FEP6"/>
<feature type="chain" id="PRO_5002872260" evidence="1">
    <location>
        <begin position="27"/>
        <end position="160"/>
    </location>
</feature>